<evidence type="ECO:0000313" key="3">
    <source>
        <dbReference type="Proteomes" id="UP000006180"/>
    </source>
</evidence>
<dbReference type="HOGENOM" id="CLU_053138_0_0_5"/>
<dbReference type="SUPFAM" id="SSF56436">
    <property type="entry name" value="C-type lectin-like"/>
    <property type="match status" value="1"/>
</dbReference>
<reference evidence="2 3" key="1">
    <citation type="journal article" date="2012" name="J. Bacteriol.">
        <title>Complete genome sequence of the broad-host-range strain Sinorhizobium fredii USDA257.</title>
        <authorList>
            <person name="Schuldes J."/>
            <person name="Rodriguez Orbegoso M."/>
            <person name="Schmeisser C."/>
            <person name="Krishnan H.B."/>
            <person name="Daniel R."/>
            <person name="Streit W.R."/>
        </authorList>
    </citation>
    <scope>NUCLEOTIDE SEQUENCE [LARGE SCALE GENOMIC DNA]</scope>
    <source>
        <strain evidence="2 3">USDA 257</strain>
    </source>
</reference>
<dbReference type="eggNOG" id="ENOG502ZBM7">
    <property type="taxonomic scope" value="Bacteria"/>
</dbReference>
<feature type="region of interest" description="Disordered" evidence="1">
    <location>
        <begin position="201"/>
        <end position="223"/>
    </location>
</feature>
<evidence type="ECO:0000256" key="1">
    <source>
        <dbReference type="SAM" id="MobiDB-lite"/>
    </source>
</evidence>
<evidence type="ECO:0008006" key="4">
    <source>
        <dbReference type="Google" id="ProtNLM"/>
    </source>
</evidence>
<dbReference type="KEGG" id="sfd:USDA257_c11760"/>
<dbReference type="Proteomes" id="UP000006180">
    <property type="component" value="Chromosome"/>
</dbReference>
<dbReference type="STRING" id="1185652.USDA257_c11760"/>
<organism evidence="2 3">
    <name type="scientific">Sinorhizobium fredii (strain USDA 257)</name>
    <dbReference type="NCBI Taxonomy" id="1185652"/>
    <lineage>
        <taxon>Bacteria</taxon>
        <taxon>Pseudomonadati</taxon>
        <taxon>Pseudomonadota</taxon>
        <taxon>Alphaproteobacteria</taxon>
        <taxon>Hyphomicrobiales</taxon>
        <taxon>Rhizobiaceae</taxon>
        <taxon>Sinorhizobium/Ensifer group</taxon>
        <taxon>Sinorhizobium</taxon>
    </lineage>
</organism>
<dbReference type="AlphaFoldDB" id="I3X1L1"/>
<accession>I3X1L1</accession>
<evidence type="ECO:0000313" key="2">
    <source>
        <dbReference type="EMBL" id="AFL49767.1"/>
    </source>
</evidence>
<dbReference type="PATRIC" id="fig|1185652.3.peg.1221"/>
<protein>
    <recommendedName>
        <fullName evidence="4">Lectin</fullName>
    </recommendedName>
</protein>
<dbReference type="Gene3D" id="3.10.100.10">
    <property type="entry name" value="Mannose-Binding Protein A, subunit A"/>
    <property type="match status" value="1"/>
</dbReference>
<gene>
    <name evidence="2" type="ORF">USDA257_c11760</name>
</gene>
<dbReference type="InterPro" id="IPR016187">
    <property type="entry name" value="CTDL_fold"/>
</dbReference>
<dbReference type="InterPro" id="IPR016186">
    <property type="entry name" value="C-type_lectin-like/link_sf"/>
</dbReference>
<proteinExistence type="predicted"/>
<sequence length="290" mass="30260">MSGSFHTASVGGREEGSRLRLTQWSCGSNGAEVVHVAPTSTRPRGGRRTRGRRIASGFLTRIRFYARPCRQYADTSEIQGRFAMKRMALIATLLACSVVSANAQDTSMSFFATSANPGNGGDLGGLAGADAHCGALATAGGSTGKTWRAYLSTDSENAKDRIGAGPWHNAKGEKIADDVASLHGDNNNLTKQTALNEKGEVINGRGDTPNRHDILTGTRPDGTAAAETCGNWTMGGAEGAAIVGHSDRTGLDDSEAAKSWNSSHPTRGGCTIEAFKSTGGDGLFYCFAAN</sequence>
<name>I3X1L1_SINF2</name>
<dbReference type="EMBL" id="CP003563">
    <property type="protein sequence ID" value="AFL49767.1"/>
    <property type="molecule type" value="Genomic_DNA"/>
</dbReference>